<proteinExistence type="predicted"/>
<evidence type="ECO:0000313" key="2">
    <source>
        <dbReference type="Proteomes" id="UP000724584"/>
    </source>
</evidence>
<gene>
    <name evidence="1" type="ORF">F5144DRAFT_245063</name>
</gene>
<dbReference type="EMBL" id="JAGIZQ010000004">
    <property type="protein sequence ID" value="KAH6632215.1"/>
    <property type="molecule type" value="Genomic_DNA"/>
</dbReference>
<name>A0ACB7P8F4_9PEZI</name>
<comment type="caution">
    <text evidence="1">The sequence shown here is derived from an EMBL/GenBank/DDBJ whole genome shotgun (WGS) entry which is preliminary data.</text>
</comment>
<accession>A0ACB7P8F4</accession>
<reference evidence="1 2" key="1">
    <citation type="journal article" date="2021" name="Nat. Commun.">
        <title>Genetic determinants of endophytism in the Arabidopsis root mycobiome.</title>
        <authorList>
            <person name="Mesny F."/>
            <person name="Miyauchi S."/>
            <person name="Thiergart T."/>
            <person name="Pickel B."/>
            <person name="Atanasova L."/>
            <person name="Karlsson M."/>
            <person name="Huettel B."/>
            <person name="Barry K.W."/>
            <person name="Haridas S."/>
            <person name="Chen C."/>
            <person name="Bauer D."/>
            <person name="Andreopoulos W."/>
            <person name="Pangilinan J."/>
            <person name="LaButti K."/>
            <person name="Riley R."/>
            <person name="Lipzen A."/>
            <person name="Clum A."/>
            <person name="Drula E."/>
            <person name="Henrissat B."/>
            <person name="Kohler A."/>
            <person name="Grigoriev I.V."/>
            <person name="Martin F.M."/>
            <person name="Hacquard S."/>
        </authorList>
    </citation>
    <scope>NUCLEOTIDE SEQUENCE [LARGE SCALE GENOMIC DNA]</scope>
    <source>
        <strain evidence="1 2">MPI-SDFR-AT-0079</strain>
    </source>
</reference>
<keyword evidence="2" id="KW-1185">Reference proteome</keyword>
<organism evidence="1 2">
    <name type="scientific">Chaetomium tenue</name>
    <dbReference type="NCBI Taxonomy" id="1854479"/>
    <lineage>
        <taxon>Eukaryota</taxon>
        <taxon>Fungi</taxon>
        <taxon>Dikarya</taxon>
        <taxon>Ascomycota</taxon>
        <taxon>Pezizomycotina</taxon>
        <taxon>Sordariomycetes</taxon>
        <taxon>Sordariomycetidae</taxon>
        <taxon>Sordariales</taxon>
        <taxon>Chaetomiaceae</taxon>
        <taxon>Chaetomium</taxon>
    </lineage>
</organism>
<sequence>MEPVSAVGVAAAALQFLDFGSRLLSTSRQIYRSPSGRTAKQVTLSTITNDLAHILAQVEQATASITPTSLAYHQLVGLSTECKDLIAPLNDALAALGKDGDSVFMYDEGKRVKEKSVLKTLRCALEAIWNQAEIEETIAKLRDMERRVTTAVIFAIWDGTRQSEERQIQFSRQLDEMTTLLMPTDPESTEADDVLPGDPQPLATAVQSEVDTNAIFNRVVDTLNDKTLPESLKIYNELVGCLWSRKQLPTPPKLINSTSSLYFSTSEVTRLVFTFATLNSLAFETMEFRQEAIPEAFQRTFTWIFKGGANLPSFSEWLETEVKKPYWITGKPGSGKSTLMSYIIHHQSLLTHLHVWARGLPLVITRYYAWISGAHLQKSREGLMRTILHQVLSEKNSLIPCVAPRRWALFSTLRAAAETPSWSTWEVQESFEALLPECDKSFRLAVFIDGLDEFDLPPADVIELIQHINARAGIKICVAGRQWTEFNDAFRGNPMLRMQDLNMVDITHLVRTKLEANAGFSELQSLFPTEAAHLIDEVARKSNGVILWVGLVVKSLLVALSEGDGLAELQVIIDGLPSRLSDLYDAIWASIRPTNVTKSAEMLAIFKASQRPLDCLTFWIADEKLPLSFDILSTPLSQKGNAGIVDIMRRRLDSRTRGILEISSSFGTVDFLHRSASDWAFKPEVWTHISQSIRNPFDPNLSLAKAEAIKVPLAPRTDIQKGGESATVRRCLRYASRVVDTDENRIPLTRILDKFDENIARLRPGSVRGEHWSSVNEIYTNTFLGLAARFCILPYLREKLAGDPKLISKKTPKKRLSLLDNAVFSSRLIVGDTRTKIDAERRLSTIAFLLEHGANPREKRANGLSVLEGIRRKKFEMRGAEHRLGPETNWVTGNWTDIEAMMLVAGGEGSIKKLFGFFPRS</sequence>
<dbReference type="Proteomes" id="UP000724584">
    <property type="component" value="Unassembled WGS sequence"/>
</dbReference>
<evidence type="ECO:0000313" key="1">
    <source>
        <dbReference type="EMBL" id="KAH6632215.1"/>
    </source>
</evidence>
<protein>
    <submittedName>
        <fullName evidence="1">Uncharacterized protein</fullName>
    </submittedName>
</protein>